<feature type="domain" description="DUF7134" evidence="12">
    <location>
        <begin position="4"/>
        <end position="159"/>
    </location>
</feature>
<gene>
    <name evidence="13" type="ORF">G3T37_00585</name>
</gene>
<keyword evidence="4" id="KW-0808">Transferase</keyword>
<evidence type="ECO:0000259" key="11">
    <source>
        <dbReference type="Pfam" id="PF07730"/>
    </source>
</evidence>
<keyword evidence="8" id="KW-0902">Two-component regulatory system</keyword>
<evidence type="ECO:0000259" key="12">
    <source>
        <dbReference type="Pfam" id="PF23539"/>
    </source>
</evidence>
<dbReference type="InterPro" id="IPR011712">
    <property type="entry name" value="Sig_transdc_His_kin_sub3_dim/P"/>
</dbReference>
<dbReference type="CDD" id="cd16917">
    <property type="entry name" value="HATPase_UhpB-NarQ-NarX-like"/>
    <property type="match status" value="1"/>
</dbReference>
<evidence type="ECO:0000256" key="6">
    <source>
        <dbReference type="ARBA" id="ARBA00022777"/>
    </source>
</evidence>
<dbReference type="Proteomes" id="UP000479756">
    <property type="component" value="Unassembled WGS sequence"/>
</dbReference>
<feature type="transmembrane region" description="Helical" evidence="10">
    <location>
        <begin position="131"/>
        <end position="156"/>
    </location>
</feature>
<evidence type="ECO:0000256" key="2">
    <source>
        <dbReference type="ARBA" id="ARBA00012438"/>
    </source>
</evidence>
<feature type="domain" description="Signal transduction histidine kinase subgroup 3 dimerisation and phosphoacceptor" evidence="11">
    <location>
        <begin position="188"/>
        <end position="254"/>
    </location>
</feature>
<keyword evidence="6 13" id="KW-0418">Kinase</keyword>
<keyword evidence="7" id="KW-0067">ATP-binding</keyword>
<reference evidence="13 14" key="1">
    <citation type="journal article" date="2014" name="Int. J. Syst. Evol. Microbiol.">
        <title>Description of Galbitalea soli gen. nov., sp. nov., and Frondihabitans sucicola sp. nov.</title>
        <authorList>
            <person name="Kim S.J."/>
            <person name="Lim J.M."/>
            <person name="Ahn J.H."/>
            <person name="Weon H.Y."/>
            <person name="Hamada M."/>
            <person name="Suzuki K."/>
            <person name="Ahn T.Y."/>
            <person name="Kwon S.W."/>
        </authorList>
    </citation>
    <scope>NUCLEOTIDE SEQUENCE [LARGE SCALE GENOMIC DNA]</scope>
    <source>
        <strain evidence="13 14">NBRC 108727</strain>
    </source>
</reference>
<feature type="compositionally biased region" description="Low complexity" evidence="9">
    <location>
        <begin position="392"/>
        <end position="415"/>
    </location>
</feature>
<feature type="transmembrane region" description="Helical" evidence="10">
    <location>
        <begin position="52"/>
        <end position="79"/>
    </location>
</feature>
<comment type="caution">
    <text evidence="13">The sequence shown here is derived from an EMBL/GenBank/DDBJ whole genome shotgun (WGS) entry which is preliminary data.</text>
</comment>
<organism evidence="13 14">
    <name type="scientific">Galbitalea soli</name>
    <dbReference type="NCBI Taxonomy" id="1268042"/>
    <lineage>
        <taxon>Bacteria</taxon>
        <taxon>Bacillati</taxon>
        <taxon>Actinomycetota</taxon>
        <taxon>Actinomycetes</taxon>
        <taxon>Micrococcales</taxon>
        <taxon>Microbacteriaceae</taxon>
        <taxon>Galbitalea</taxon>
    </lineage>
</organism>
<dbReference type="AlphaFoldDB" id="A0A7C9PKQ7"/>
<dbReference type="Gene3D" id="1.20.5.1930">
    <property type="match status" value="1"/>
</dbReference>
<dbReference type="EC" id="2.7.13.3" evidence="2"/>
<name>A0A7C9PKQ7_9MICO</name>
<dbReference type="GO" id="GO:0016020">
    <property type="term" value="C:membrane"/>
    <property type="evidence" value="ECO:0007669"/>
    <property type="project" value="InterPro"/>
</dbReference>
<evidence type="ECO:0000256" key="9">
    <source>
        <dbReference type="SAM" id="MobiDB-lite"/>
    </source>
</evidence>
<evidence type="ECO:0000256" key="4">
    <source>
        <dbReference type="ARBA" id="ARBA00022679"/>
    </source>
</evidence>
<dbReference type="Gene3D" id="3.30.565.10">
    <property type="entry name" value="Histidine kinase-like ATPase, C-terminal domain"/>
    <property type="match status" value="1"/>
</dbReference>
<evidence type="ECO:0000256" key="8">
    <source>
        <dbReference type="ARBA" id="ARBA00023012"/>
    </source>
</evidence>
<dbReference type="Pfam" id="PF07730">
    <property type="entry name" value="HisKA_3"/>
    <property type="match status" value="1"/>
</dbReference>
<dbReference type="PANTHER" id="PTHR24421">
    <property type="entry name" value="NITRATE/NITRITE SENSOR PROTEIN NARX-RELATED"/>
    <property type="match status" value="1"/>
</dbReference>
<evidence type="ECO:0000256" key="5">
    <source>
        <dbReference type="ARBA" id="ARBA00022741"/>
    </source>
</evidence>
<dbReference type="GO" id="GO:0046983">
    <property type="term" value="F:protein dimerization activity"/>
    <property type="evidence" value="ECO:0007669"/>
    <property type="project" value="InterPro"/>
</dbReference>
<dbReference type="Pfam" id="PF23539">
    <property type="entry name" value="DUF7134"/>
    <property type="match status" value="1"/>
</dbReference>
<evidence type="ECO:0000256" key="10">
    <source>
        <dbReference type="SAM" id="Phobius"/>
    </source>
</evidence>
<dbReference type="InterPro" id="IPR050482">
    <property type="entry name" value="Sensor_HK_TwoCompSys"/>
</dbReference>
<accession>A0A7C9PKQ7</accession>
<feature type="transmembrane region" description="Helical" evidence="10">
    <location>
        <begin position="91"/>
        <end position="111"/>
    </location>
</feature>
<evidence type="ECO:0000256" key="3">
    <source>
        <dbReference type="ARBA" id="ARBA00022553"/>
    </source>
</evidence>
<sequence length="422" mass="44049">MKTSQLVVDGSIAFVFLLLMTHSSLGEASRWAVAVGFTVSLAIRRFSPPLSLGVAWVTALAQMFVFHNDPSIVDLAILATLYTSSAYGDRALKWAGCASVAVGAIVGSLYLNFGASSTVFEVSSLGGVASAAIPVLFVFIAMAVLLGLPWTAGLLVRARIAARESREAQLLAQRGAELAERDVIVEQERTRIARDMHDVVAHSLAVVIAQADGARYARASDPAAADAALDTISATAREALGEVRVLLGQLRHPQSDGPQPGLDELPRLLDQLRASGLVIEFEARGETRPLGAGPQLAAYRIVQEALTNALRHGDVSGPVAVRLSWSPRELEITVVSALVAAPATGELRLGHGLAGMRERAALVGGRLTTEVNDRHFGVRAILPVTGTAHATTGAVPVAPTGAPTAPDDPPLTARPAPGPVPA</sequence>
<dbReference type="InterPro" id="IPR036890">
    <property type="entry name" value="HATPase_C_sf"/>
</dbReference>
<proteinExistence type="predicted"/>
<dbReference type="InterPro" id="IPR055558">
    <property type="entry name" value="DUF7134"/>
</dbReference>
<keyword evidence="14" id="KW-1185">Reference proteome</keyword>
<dbReference type="RefSeq" id="WP_163471491.1">
    <property type="nucleotide sequence ID" value="NZ_JAAGWZ010000001.1"/>
</dbReference>
<dbReference type="GO" id="GO:0000155">
    <property type="term" value="F:phosphorelay sensor kinase activity"/>
    <property type="evidence" value="ECO:0007669"/>
    <property type="project" value="InterPro"/>
</dbReference>
<feature type="region of interest" description="Disordered" evidence="9">
    <location>
        <begin position="392"/>
        <end position="422"/>
    </location>
</feature>
<evidence type="ECO:0000256" key="7">
    <source>
        <dbReference type="ARBA" id="ARBA00022840"/>
    </source>
</evidence>
<keyword evidence="10" id="KW-0472">Membrane</keyword>
<comment type="catalytic activity">
    <reaction evidence="1">
        <text>ATP + protein L-histidine = ADP + protein N-phospho-L-histidine.</text>
        <dbReference type="EC" id="2.7.13.3"/>
    </reaction>
</comment>
<dbReference type="PANTHER" id="PTHR24421:SF10">
    <property type="entry name" value="NITRATE_NITRITE SENSOR PROTEIN NARQ"/>
    <property type="match status" value="1"/>
</dbReference>
<keyword evidence="5" id="KW-0547">Nucleotide-binding</keyword>
<evidence type="ECO:0000313" key="14">
    <source>
        <dbReference type="Proteomes" id="UP000479756"/>
    </source>
</evidence>
<keyword evidence="10" id="KW-0812">Transmembrane</keyword>
<dbReference type="EMBL" id="JAAGWZ010000001">
    <property type="protein sequence ID" value="NEM89850.1"/>
    <property type="molecule type" value="Genomic_DNA"/>
</dbReference>
<evidence type="ECO:0000256" key="1">
    <source>
        <dbReference type="ARBA" id="ARBA00000085"/>
    </source>
</evidence>
<keyword evidence="10" id="KW-1133">Transmembrane helix</keyword>
<protein>
    <recommendedName>
        <fullName evidence="2">histidine kinase</fullName>
        <ecNumber evidence="2">2.7.13.3</ecNumber>
    </recommendedName>
</protein>
<evidence type="ECO:0000313" key="13">
    <source>
        <dbReference type="EMBL" id="NEM89850.1"/>
    </source>
</evidence>
<dbReference type="GO" id="GO:0005524">
    <property type="term" value="F:ATP binding"/>
    <property type="evidence" value="ECO:0007669"/>
    <property type="project" value="UniProtKB-KW"/>
</dbReference>
<keyword evidence="3" id="KW-0597">Phosphoprotein</keyword>
<dbReference type="SUPFAM" id="SSF55874">
    <property type="entry name" value="ATPase domain of HSP90 chaperone/DNA topoisomerase II/histidine kinase"/>
    <property type="match status" value="1"/>
</dbReference>